<name>A0A562KM84_9FLAO</name>
<reference evidence="2 3" key="1">
    <citation type="journal article" date="2015" name="Stand. Genomic Sci.">
        <title>Genomic Encyclopedia of Bacterial and Archaeal Type Strains, Phase III: the genomes of soil and plant-associated and newly described type strains.</title>
        <authorList>
            <person name="Whitman W.B."/>
            <person name="Woyke T."/>
            <person name="Klenk H.P."/>
            <person name="Zhou Y."/>
            <person name="Lilburn T.G."/>
            <person name="Beck B.J."/>
            <person name="De Vos P."/>
            <person name="Vandamme P."/>
            <person name="Eisen J.A."/>
            <person name="Garrity G."/>
            <person name="Hugenholtz P."/>
            <person name="Kyrpides N.C."/>
        </authorList>
    </citation>
    <scope>NUCLEOTIDE SEQUENCE [LARGE SCALE GENOMIC DNA]</scope>
    <source>
        <strain evidence="2 3">CGMCC 1.6844</strain>
    </source>
</reference>
<comment type="caution">
    <text evidence="2">The sequence shown here is derived from an EMBL/GenBank/DDBJ whole genome shotgun (WGS) entry which is preliminary data.</text>
</comment>
<dbReference type="Proteomes" id="UP000315312">
    <property type="component" value="Unassembled WGS sequence"/>
</dbReference>
<dbReference type="RefSeq" id="WP_133608512.1">
    <property type="nucleotide sequence ID" value="NZ_SNZC01000002.1"/>
</dbReference>
<dbReference type="AlphaFoldDB" id="A0A562KM84"/>
<organism evidence="2 3">
    <name type="scientific">Flavobacterium cheniae</name>
    <dbReference type="NCBI Taxonomy" id="295428"/>
    <lineage>
        <taxon>Bacteria</taxon>
        <taxon>Pseudomonadati</taxon>
        <taxon>Bacteroidota</taxon>
        <taxon>Flavobacteriia</taxon>
        <taxon>Flavobacteriales</taxon>
        <taxon>Flavobacteriaceae</taxon>
        <taxon>Flavobacterium</taxon>
    </lineage>
</organism>
<evidence type="ECO:0000313" key="3">
    <source>
        <dbReference type="Proteomes" id="UP000315312"/>
    </source>
</evidence>
<proteinExistence type="predicted"/>
<keyword evidence="3" id="KW-1185">Reference proteome</keyword>
<evidence type="ECO:0000259" key="1">
    <source>
        <dbReference type="Pfam" id="PF14470"/>
    </source>
</evidence>
<evidence type="ECO:0000313" key="2">
    <source>
        <dbReference type="EMBL" id="TWH96365.1"/>
    </source>
</evidence>
<accession>A0A562KM84</accession>
<feature type="domain" description="YokE-like PH" evidence="1">
    <location>
        <begin position="29"/>
        <end position="124"/>
    </location>
</feature>
<protein>
    <submittedName>
        <fullName evidence="2">PH (Pleckstrin Homology) domain-containing protein</fullName>
    </submittedName>
</protein>
<gene>
    <name evidence="2" type="ORF">IP97_00904</name>
</gene>
<sequence>MIDNLKKILNEDQDPKAIEKITAKLENLLMSNEEVGYIAVQKKPAVTIFPDSIVVTNKRIILCKPKNLGLSMEFIDYDWDDIAGSFVKEGILGADFTFTTNSDLTHTVDYLPKNQARKLYTYAKEQLDLLKNPKAATPIVEEVKAEAPIESPVQEEVIEEIQAEEVTHFAELMPTPNDVIRDTEVEAPISEEKGLAHLTQDELFAKLQNYKKLLDNGLILQGEYDRLKSEILKYL</sequence>
<dbReference type="OrthoDB" id="669357at2"/>
<dbReference type="Pfam" id="PF14470">
    <property type="entry name" value="bPH_3"/>
    <property type="match status" value="1"/>
</dbReference>
<dbReference type="InterPro" id="IPR039519">
    <property type="entry name" value="YokE-like_PH"/>
</dbReference>
<dbReference type="EMBL" id="VLKM01000003">
    <property type="protein sequence ID" value="TWH96365.1"/>
    <property type="molecule type" value="Genomic_DNA"/>
</dbReference>